<gene>
    <name evidence="5" type="primary">kptA</name>
    <name evidence="6" type="ORF">ACFY35_36255</name>
</gene>
<reference evidence="6 7" key="1">
    <citation type="submission" date="2024-10" db="EMBL/GenBank/DDBJ databases">
        <title>The Natural Products Discovery Center: Release of the First 8490 Sequenced Strains for Exploring Actinobacteria Biosynthetic Diversity.</title>
        <authorList>
            <person name="Kalkreuter E."/>
            <person name="Kautsar S.A."/>
            <person name="Yang D."/>
            <person name="Bader C.D."/>
            <person name="Teijaro C.N."/>
            <person name="Fluegel L."/>
            <person name="Davis C.M."/>
            <person name="Simpson J.R."/>
            <person name="Lauterbach L."/>
            <person name="Steele A.D."/>
            <person name="Gui C."/>
            <person name="Meng S."/>
            <person name="Li G."/>
            <person name="Viehrig K."/>
            <person name="Ye F."/>
            <person name="Su P."/>
            <person name="Kiefer A.F."/>
            <person name="Nichols A."/>
            <person name="Cepeda A.J."/>
            <person name="Yan W."/>
            <person name="Fan B."/>
            <person name="Jiang Y."/>
            <person name="Adhikari A."/>
            <person name="Zheng C.-J."/>
            <person name="Schuster L."/>
            <person name="Cowan T.M."/>
            <person name="Smanski M.J."/>
            <person name="Chevrette M.G."/>
            <person name="De Carvalho L.P.S."/>
            <person name="Shen B."/>
        </authorList>
    </citation>
    <scope>NUCLEOTIDE SEQUENCE [LARGE SCALE GENOMIC DNA]</scope>
    <source>
        <strain evidence="6 7">NPDC000087</strain>
    </source>
</reference>
<evidence type="ECO:0000256" key="4">
    <source>
        <dbReference type="ARBA" id="ARBA00025212"/>
    </source>
</evidence>
<comment type="function">
    <text evidence="4 5">Removes the 2'-phosphate from RNA via an intermediate in which the phosphate is ADP-ribosylated by NAD followed by a presumed transesterification to release the RNA and generate ADP-ribose 1''-2''-cyclic phosphate (APPR&gt;P). May function as an ADP-ribosylase.</text>
</comment>
<keyword evidence="7" id="KW-1185">Reference proteome</keyword>
<evidence type="ECO:0000256" key="5">
    <source>
        <dbReference type="HAMAP-Rule" id="MF_00299"/>
    </source>
</evidence>
<dbReference type="SUPFAM" id="SSF56399">
    <property type="entry name" value="ADP-ribosylation"/>
    <property type="match status" value="1"/>
</dbReference>
<comment type="caution">
    <text evidence="6">The sequence shown here is derived from an EMBL/GenBank/DDBJ whole genome shotgun (WGS) entry which is preliminary data.</text>
</comment>
<dbReference type="Pfam" id="PF01885">
    <property type="entry name" value="PTS_2-RNA"/>
    <property type="match status" value="1"/>
</dbReference>
<dbReference type="InterPro" id="IPR042080">
    <property type="entry name" value="RNA_2'-PTrans_N"/>
</dbReference>
<dbReference type="Gene3D" id="3.20.170.30">
    <property type="match status" value="1"/>
</dbReference>
<dbReference type="EC" id="2.7.1.-" evidence="5"/>
<dbReference type="PANTHER" id="PTHR12684">
    <property type="entry name" value="PUTATIVE PHOSPHOTRANSFERASE"/>
    <property type="match status" value="1"/>
</dbReference>
<dbReference type="InterPro" id="IPR022928">
    <property type="entry name" value="RNA_2'-PTrans_KptA"/>
</dbReference>
<dbReference type="Gene3D" id="1.10.10.970">
    <property type="entry name" value="RNA 2'-phosphotransferase, Tpt1/KptA family, N-terminal domain"/>
    <property type="match status" value="1"/>
</dbReference>
<accession>A0ABW6WPK9</accession>
<dbReference type="RefSeq" id="WP_020516920.1">
    <property type="nucleotide sequence ID" value="NZ_JBIAZU010000007.1"/>
</dbReference>
<evidence type="ECO:0000256" key="1">
    <source>
        <dbReference type="ARBA" id="ARBA00009836"/>
    </source>
</evidence>
<dbReference type="InterPro" id="IPR042081">
    <property type="entry name" value="RNA_2'-PTrans_C"/>
</dbReference>
<sequence length="194" mass="21487">MNTLSRDQVKVSRRISMILRHRPESAGLTLDANGWAPVADLLGALGITRAELDVIVENNDKSRFAIARRDDGVDWIRASQGHSRRVEIDLDLPPAEPPAVLFHGTPRDNLDPILRDGLRPGSRHHVHLSKDVPTALVVGRRRSADVVVFEVDAARMAADGHVFHRSENGVWLTLAVPSGYLSLKRTNPQQGWLI</sequence>
<evidence type="ECO:0000256" key="2">
    <source>
        <dbReference type="ARBA" id="ARBA00022679"/>
    </source>
</evidence>
<keyword evidence="3 5" id="KW-0520">NAD</keyword>
<evidence type="ECO:0000313" key="6">
    <source>
        <dbReference type="EMBL" id="MFF5294923.1"/>
    </source>
</evidence>
<evidence type="ECO:0000313" key="7">
    <source>
        <dbReference type="Proteomes" id="UP001602245"/>
    </source>
</evidence>
<dbReference type="InterPro" id="IPR002745">
    <property type="entry name" value="Ptrans_KptA/Tpt1"/>
</dbReference>
<organism evidence="6 7">
    <name type="scientific">Paractinoplanes globisporus</name>
    <dbReference type="NCBI Taxonomy" id="113565"/>
    <lineage>
        <taxon>Bacteria</taxon>
        <taxon>Bacillati</taxon>
        <taxon>Actinomycetota</taxon>
        <taxon>Actinomycetes</taxon>
        <taxon>Micromonosporales</taxon>
        <taxon>Micromonosporaceae</taxon>
        <taxon>Paractinoplanes</taxon>
    </lineage>
</organism>
<comment type="similarity">
    <text evidence="1 5">Belongs to the KptA/TPT1 family.</text>
</comment>
<protein>
    <recommendedName>
        <fullName evidence="5">Probable RNA 2'-phosphotransferase</fullName>
        <ecNumber evidence="5">2.7.1.-</ecNumber>
    </recommendedName>
</protein>
<dbReference type="Proteomes" id="UP001602245">
    <property type="component" value="Unassembled WGS sequence"/>
</dbReference>
<dbReference type="PANTHER" id="PTHR12684:SF2">
    <property type="entry name" value="TRNA 2'-PHOSPHOTRANSFERASE 1"/>
    <property type="match status" value="1"/>
</dbReference>
<dbReference type="EMBL" id="JBIAZU010000007">
    <property type="protein sequence ID" value="MFF5294923.1"/>
    <property type="molecule type" value="Genomic_DNA"/>
</dbReference>
<evidence type="ECO:0000256" key="3">
    <source>
        <dbReference type="ARBA" id="ARBA00023027"/>
    </source>
</evidence>
<name>A0ABW6WPK9_9ACTN</name>
<keyword evidence="2 5" id="KW-0808">Transferase</keyword>
<proteinExistence type="inferred from homology"/>
<dbReference type="HAMAP" id="MF_00299">
    <property type="entry name" value="KptA"/>
    <property type="match status" value="1"/>
</dbReference>